<keyword evidence="4" id="KW-1185">Reference proteome</keyword>
<dbReference type="PRINTS" id="PR00080">
    <property type="entry name" value="SDRFAMILY"/>
</dbReference>
<keyword evidence="2" id="KW-0521">NADP</keyword>
<protein>
    <submittedName>
        <fullName evidence="3">Oxidoreductase, short chain dehydrogenase/reductase family protein</fullName>
    </submittedName>
</protein>
<dbReference type="Gene3D" id="3.40.50.720">
    <property type="entry name" value="NAD(P)-binding Rossmann-like Domain"/>
    <property type="match status" value="1"/>
</dbReference>
<dbReference type="Proteomes" id="UP000053660">
    <property type="component" value="Unassembled WGS sequence"/>
</dbReference>
<sequence>MSAKFDFTGKKALVTGASRGIGNAIAIALSKAGANVVALARDRTKLEELRSQHANIFIIVGDVTSSESALSTLLAPYQPFDILVNNAGTGTLEASHSLSEQAVTRQLDTNLKAPIIITKIVASEMIRSSIRGAIVNISSQASMRPLDDHTAYCKRASKAGLDMATRCFAKEFGRCGIRVNNVNPTVVMTDLARPTWSDPNRADPLLSQMPLGRFAEMDEVVNAVLFLLSDLSSMTTGLAFPVDGGFSLA</sequence>
<dbReference type="SUPFAM" id="SSF51735">
    <property type="entry name" value="NAD(P)-binding Rossmann-fold domains"/>
    <property type="match status" value="1"/>
</dbReference>
<evidence type="ECO:0000256" key="2">
    <source>
        <dbReference type="ARBA" id="ARBA00022857"/>
    </source>
</evidence>
<dbReference type="InterPro" id="IPR036291">
    <property type="entry name" value="NAD(P)-bd_dom_sf"/>
</dbReference>
<dbReference type="InterPro" id="IPR002347">
    <property type="entry name" value="SDR_fam"/>
</dbReference>
<evidence type="ECO:0000256" key="1">
    <source>
        <dbReference type="ARBA" id="ARBA00006484"/>
    </source>
</evidence>
<dbReference type="GO" id="GO:0006006">
    <property type="term" value="P:glucose metabolic process"/>
    <property type="evidence" value="ECO:0007669"/>
    <property type="project" value="TreeGrafter"/>
</dbReference>
<dbReference type="InterPro" id="IPR051737">
    <property type="entry name" value="L-xylulose/Carbonyl_redctase"/>
</dbReference>
<dbReference type="AlphaFoldDB" id="A0A0B1TKS0"/>
<accession>A0A0B1TKS0</accession>
<dbReference type="GO" id="GO:0050038">
    <property type="term" value="F:L-xylulose reductase (NADPH) activity"/>
    <property type="evidence" value="ECO:0007669"/>
    <property type="project" value="TreeGrafter"/>
</dbReference>
<dbReference type="GO" id="GO:0004090">
    <property type="term" value="F:carbonyl reductase (NADPH) activity"/>
    <property type="evidence" value="ECO:0007669"/>
    <property type="project" value="TreeGrafter"/>
</dbReference>
<reference evidence="3 4" key="1">
    <citation type="submission" date="2014-03" db="EMBL/GenBank/DDBJ databases">
        <title>Draft genome of the hookworm Oesophagostomum dentatum.</title>
        <authorList>
            <person name="Mitreva M."/>
        </authorList>
    </citation>
    <scope>NUCLEOTIDE SEQUENCE [LARGE SCALE GENOMIC DNA]</scope>
    <source>
        <strain evidence="3 4">OD-Hann</strain>
    </source>
</reference>
<dbReference type="OrthoDB" id="47007at2759"/>
<dbReference type="Pfam" id="PF13561">
    <property type="entry name" value="adh_short_C2"/>
    <property type="match status" value="1"/>
</dbReference>
<dbReference type="EMBL" id="KN549387">
    <property type="protein sequence ID" value="KHJ97864.1"/>
    <property type="molecule type" value="Genomic_DNA"/>
</dbReference>
<organism evidence="3 4">
    <name type="scientific">Oesophagostomum dentatum</name>
    <name type="common">Nodular worm</name>
    <dbReference type="NCBI Taxonomy" id="61180"/>
    <lineage>
        <taxon>Eukaryota</taxon>
        <taxon>Metazoa</taxon>
        <taxon>Ecdysozoa</taxon>
        <taxon>Nematoda</taxon>
        <taxon>Chromadorea</taxon>
        <taxon>Rhabditida</taxon>
        <taxon>Rhabditina</taxon>
        <taxon>Rhabditomorpha</taxon>
        <taxon>Strongyloidea</taxon>
        <taxon>Strongylidae</taxon>
        <taxon>Oesophagostomum</taxon>
    </lineage>
</organism>
<dbReference type="PRINTS" id="PR00081">
    <property type="entry name" value="GDHRDH"/>
</dbReference>
<dbReference type="PANTHER" id="PTHR44252">
    <property type="entry name" value="D-ERYTHRULOSE REDUCTASE"/>
    <property type="match status" value="1"/>
</dbReference>
<proteinExistence type="inferred from homology"/>
<dbReference type="PANTHER" id="PTHR44252:SF3">
    <property type="entry name" value="D-ERYTHRULOSE REDUCTASE-RELATED"/>
    <property type="match status" value="1"/>
</dbReference>
<gene>
    <name evidence="3" type="ORF">OESDEN_02156</name>
</gene>
<comment type="similarity">
    <text evidence="1">Belongs to the short-chain dehydrogenases/reductases (SDR) family.</text>
</comment>
<evidence type="ECO:0000313" key="3">
    <source>
        <dbReference type="EMBL" id="KHJ97864.1"/>
    </source>
</evidence>
<dbReference type="GO" id="GO:0005997">
    <property type="term" value="P:xylulose metabolic process"/>
    <property type="evidence" value="ECO:0007669"/>
    <property type="project" value="TreeGrafter"/>
</dbReference>
<name>A0A0B1TKS0_OESDE</name>
<evidence type="ECO:0000313" key="4">
    <source>
        <dbReference type="Proteomes" id="UP000053660"/>
    </source>
</evidence>
<dbReference type="FunFam" id="3.40.50.720:FF:000084">
    <property type="entry name" value="Short-chain dehydrogenase reductase"/>
    <property type="match status" value="1"/>
</dbReference>